<evidence type="ECO:0000256" key="7">
    <source>
        <dbReference type="SAM" id="Phobius"/>
    </source>
</evidence>
<feature type="transmembrane region" description="Helical" evidence="7">
    <location>
        <begin position="370"/>
        <end position="392"/>
    </location>
</feature>
<feature type="transmembrane region" description="Helical" evidence="7">
    <location>
        <begin position="332"/>
        <end position="350"/>
    </location>
</feature>
<feature type="transmembrane region" description="Helical" evidence="7">
    <location>
        <begin position="113"/>
        <end position="130"/>
    </location>
</feature>
<dbReference type="GO" id="GO:0005337">
    <property type="term" value="F:nucleoside transmembrane transporter activity"/>
    <property type="evidence" value="ECO:0007669"/>
    <property type="project" value="InterPro"/>
</dbReference>
<keyword evidence="4 7" id="KW-0812">Transmembrane</keyword>
<evidence type="ECO:0000256" key="3">
    <source>
        <dbReference type="ARBA" id="ARBA00022448"/>
    </source>
</evidence>
<accession>A0A834MKT6</accession>
<reference evidence="8" key="1">
    <citation type="submission" date="2020-08" db="EMBL/GenBank/DDBJ databases">
        <title>Genome sequencing and assembly of the red palm weevil Rhynchophorus ferrugineus.</title>
        <authorList>
            <person name="Dias G.B."/>
            <person name="Bergman C.M."/>
            <person name="Manee M."/>
        </authorList>
    </citation>
    <scope>NUCLEOTIDE SEQUENCE</scope>
    <source>
        <strain evidence="8">AA-2017</strain>
        <tissue evidence="8">Whole larva</tissue>
    </source>
</reference>
<evidence type="ECO:0000256" key="2">
    <source>
        <dbReference type="ARBA" id="ARBA00007965"/>
    </source>
</evidence>
<comment type="subcellular location">
    <subcellularLocation>
        <location evidence="1">Membrane</location>
        <topology evidence="1">Multi-pass membrane protein</topology>
    </subcellularLocation>
</comment>
<evidence type="ECO:0000256" key="1">
    <source>
        <dbReference type="ARBA" id="ARBA00004141"/>
    </source>
</evidence>
<feature type="transmembrane region" description="Helical" evidence="7">
    <location>
        <begin position="308"/>
        <end position="325"/>
    </location>
</feature>
<gene>
    <name evidence="8" type="ORF">GWI33_007118</name>
</gene>
<dbReference type="OrthoDB" id="46396at2759"/>
<comment type="similarity">
    <text evidence="2">Belongs to the SLC29A/ENT transporter (TC 2.A.57) family.</text>
</comment>
<dbReference type="Proteomes" id="UP000625711">
    <property type="component" value="Unassembled WGS sequence"/>
</dbReference>
<dbReference type="EMBL" id="JAACXV010000035">
    <property type="protein sequence ID" value="KAF7286156.1"/>
    <property type="molecule type" value="Genomic_DNA"/>
</dbReference>
<dbReference type="AlphaFoldDB" id="A0A834MKT6"/>
<protein>
    <recommendedName>
        <fullName evidence="10">Equilibrative nucleoside transporter 3</fullName>
    </recommendedName>
</protein>
<name>A0A834MKT6_RHYFE</name>
<keyword evidence="9" id="KW-1185">Reference proteome</keyword>
<evidence type="ECO:0000313" key="8">
    <source>
        <dbReference type="EMBL" id="KAF7286156.1"/>
    </source>
</evidence>
<dbReference type="InterPro" id="IPR002259">
    <property type="entry name" value="Eqnu_transpt"/>
</dbReference>
<dbReference type="Pfam" id="PF01733">
    <property type="entry name" value="Nucleoside_tran"/>
    <property type="match status" value="2"/>
</dbReference>
<organism evidence="8 9">
    <name type="scientific">Rhynchophorus ferrugineus</name>
    <name type="common">Red palm weevil</name>
    <name type="synonym">Curculio ferrugineus</name>
    <dbReference type="NCBI Taxonomy" id="354439"/>
    <lineage>
        <taxon>Eukaryota</taxon>
        <taxon>Metazoa</taxon>
        <taxon>Ecdysozoa</taxon>
        <taxon>Arthropoda</taxon>
        <taxon>Hexapoda</taxon>
        <taxon>Insecta</taxon>
        <taxon>Pterygota</taxon>
        <taxon>Neoptera</taxon>
        <taxon>Endopterygota</taxon>
        <taxon>Coleoptera</taxon>
        <taxon>Polyphaga</taxon>
        <taxon>Cucujiformia</taxon>
        <taxon>Curculionidae</taxon>
        <taxon>Dryophthorinae</taxon>
        <taxon>Rhynchophorus</taxon>
    </lineage>
</organism>
<feature type="transmembrane region" description="Helical" evidence="7">
    <location>
        <begin position="142"/>
        <end position="167"/>
    </location>
</feature>
<evidence type="ECO:0000313" key="9">
    <source>
        <dbReference type="Proteomes" id="UP000625711"/>
    </source>
</evidence>
<feature type="transmembrane region" description="Helical" evidence="7">
    <location>
        <begin position="262"/>
        <end position="288"/>
    </location>
</feature>
<dbReference type="SUPFAM" id="SSF103473">
    <property type="entry name" value="MFS general substrate transporter"/>
    <property type="match status" value="1"/>
</dbReference>
<evidence type="ECO:0000256" key="4">
    <source>
        <dbReference type="ARBA" id="ARBA00022692"/>
    </source>
</evidence>
<feature type="transmembrane region" description="Helical" evidence="7">
    <location>
        <begin position="34"/>
        <end position="56"/>
    </location>
</feature>
<dbReference type="PANTHER" id="PTHR10332">
    <property type="entry name" value="EQUILIBRATIVE NUCLEOSIDE TRANSPORTER"/>
    <property type="match status" value="1"/>
</dbReference>
<dbReference type="GO" id="GO:0005886">
    <property type="term" value="C:plasma membrane"/>
    <property type="evidence" value="ECO:0007669"/>
    <property type="project" value="TreeGrafter"/>
</dbReference>
<proteinExistence type="inferred from homology"/>
<evidence type="ECO:0008006" key="10">
    <source>
        <dbReference type="Google" id="ProtNLM"/>
    </source>
</evidence>
<dbReference type="InterPro" id="IPR036259">
    <property type="entry name" value="MFS_trans_sf"/>
</dbReference>
<dbReference type="PANTHER" id="PTHR10332:SF88">
    <property type="entry name" value="EQUILIBRATIVE NUCLEOSIDE TRANSPORTER 1, ISOFORM A"/>
    <property type="match status" value="1"/>
</dbReference>
<keyword evidence="3" id="KW-0813">Transport</keyword>
<feature type="transmembrane region" description="Helical" evidence="7">
    <location>
        <begin position="76"/>
        <end position="101"/>
    </location>
</feature>
<comment type="caution">
    <text evidence="8">The sequence shown here is derived from an EMBL/GenBank/DDBJ whole genome shotgun (WGS) entry which is preliminary data.</text>
</comment>
<evidence type="ECO:0000256" key="6">
    <source>
        <dbReference type="ARBA" id="ARBA00023136"/>
    </source>
</evidence>
<keyword evidence="6 7" id="KW-0472">Membrane</keyword>
<feature type="transmembrane region" description="Helical" evidence="7">
    <location>
        <begin position="404"/>
        <end position="427"/>
    </location>
</feature>
<dbReference type="Gene3D" id="1.20.1250.20">
    <property type="entry name" value="MFS general substrate transporter like domains"/>
    <property type="match status" value="1"/>
</dbReference>
<feature type="transmembrane region" description="Helical" evidence="7">
    <location>
        <begin position="206"/>
        <end position="228"/>
    </location>
</feature>
<evidence type="ECO:0000256" key="5">
    <source>
        <dbReference type="ARBA" id="ARBA00022989"/>
    </source>
</evidence>
<keyword evidence="5 7" id="KW-1133">Transmembrane helix</keyword>
<feature type="transmembrane region" description="Helical" evidence="7">
    <location>
        <begin position="179"/>
        <end position="200"/>
    </location>
</feature>
<sequence>MEAESAIEIETISKVILTEKIPEPQKVPKDKYSLCLVMFYLLGIVHILPISFPVAANDFWKHKFRNTTDPDSTTTLQSYFASARSVVNTIPWVVIGILNILYGHKLKLMPRIIITYVIELVIFIIMTAFVEINTDSYQTSFFIIVLALSGVLTTANVINILSSTLLYPKFPHNYMKICLMGQGSSGILSVILNIISVALFDDVDNAALMYFLCGTFVIAATLILMLVVSRGEFFRHCLDSFPEDVKKKTTSRDEIKFAAKKIWANVFLVFFYMTAIGLTHPAITSLVISESDKNGAWSKKFFSPVATFLWSDLVMLTGRFVSAYLPIRIPEWVLCIYAIVNTVLFVPAIWFCNTTSRSHLPILFPHDWQYVVLMGFFMFGNGYLFNIAITSIPKKTTKEESEVAFNIFNLFVGLVQTISSPLGVLVVKLL</sequence>